<evidence type="ECO:0000256" key="3">
    <source>
        <dbReference type="SAM" id="MobiDB-lite"/>
    </source>
</evidence>
<dbReference type="Pfam" id="PF17035">
    <property type="entry name" value="BET"/>
    <property type="match status" value="1"/>
</dbReference>
<feature type="compositionally biased region" description="Low complexity" evidence="3">
    <location>
        <begin position="600"/>
        <end position="616"/>
    </location>
</feature>
<evidence type="ECO:0000313" key="8">
    <source>
        <dbReference type="WBParaSite" id="maker-uti_cns_0003291-snap-gene-0.2-mRNA-1"/>
    </source>
</evidence>
<feature type="compositionally biased region" description="Polar residues" evidence="3">
    <location>
        <begin position="551"/>
        <end position="568"/>
    </location>
</feature>
<evidence type="ECO:0000313" key="7">
    <source>
        <dbReference type="Proteomes" id="UP000095280"/>
    </source>
</evidence>
<dbReference type="SMART" id="SM00297">
    <property type="entry name" value="BROMO"/>
    <property type="match status" value="2"/>
</dbReference>
<keyword evidence="7" id="KW-1185">Reference proteome</keyword>
<name>A0A1I8GVB5_9PLAT</name>
<dbReference type="InterPro" id="IPR050935">
    <property type="entry name" value="Bromo_chromatin_reader"/>
</dbReference>
<feature type="domain" description="Bromo" evidence="5">
    <location>
        <begin position="1096"/>
        <end position="1168"/>
    </location>
</feature>
<dbReference type="Gene3D" id="1.20.920.10">
    <property type="entry name" value="Bromodomain-like"/>
    <property type="match status" value="2"/>
</dbReference>
<dbReference type="PANTHER" id="PTHR22880:SF225">
    <property type="entry name" value="BROMODOMAIN-CONTAINING PROTEIN BET-1-RELATED"/>
    <property type="match status" value="1"/>
</dbReference>
<feature type="compositionally biased region" description="Pro residues" evidence="3">
    <location>
        <begin position="1212"/>
        <end position="1223"/>
    </location>
</feature>
<feature type="region of interest" description="Disordered" evidence="3">
    <location>
        <begin position="1474"/>
        <end position="1552"/>
    </location>
</feature>
<evidence type="ECO:0000259" key="6">
    <source>
        <dbReference type="PROSITE" id="PS51525"/>
    </source>
</evidence>
<dbReference type="GO" id="GO:0005634">
    <property type="term" value="C:nucleus"/>
    <property type="evidence" value="ECO:0007669"/>
    <property type="project" value="TreeGrafter"/>
</dbReference>
<feature type="transmembrane region" description="Helical" evidence="4">
    <location>
        <begin position="121"/>
        <end position="141"/>
    </location>
</feature>
<keyword evidence="4" id="KW-0472">Membrane</keyword>
<feature type="compositionally biased region" description="Polar residues" evidence="3">
    <location>
        <begin position="617"/>
        <end position="626"/>
    </location>
</feature>
<feature type="transmembrane region" description="Helical" evidence="4">
    <location>
        <begin position="65"/>
        <end position="90"/>
    </location>
</feature>
<feature type="compositionally biased region" description="Low complexity" evidence="3">
    <location>
        <begin position="419"/>
        <end position="550"/>
    </location>
</feature>
<dbReference type="Gene3D" id="1.20.1270.220">
    <property type="match status" value="1"/>
</dbReference>
<dbReference type="GO" id="GO:0006355">
    <property type="term" value="P:regulation of DNA-templated transcription"/>
    <property type="evidence" value="ECO:0007669"/>
    <property type="project" value="TreeGrafter"/>
</dbReference>
<feature type="region of interest" description="Disordered" evidence="3">
    <location>
        <begin position="1294"/>
        <end position="1401"/>
    </location>
</feature>
<evidence type="ECO:0000256" key="4">
    <source>
        <dbReference type="SAM" id="Phobius"/>
    </source>
</evidence>
<organism evidence="7 8">
    <name type="scientific">Macrostomum lignano</name>
    <dbReference type="NCBI Taxonomy" id="282301"/>
    <lineage>
        <taxon>Eukaryota</taxon>
        <taxon>Metazoa</taxon>
        <taxon>Spiralia</taxon>
        <taxon>Lophotrochozoa</taxon>
        <taxon>Platyhelminthes</taxon>
        <taxon>Rhabditophora</taxon>
        <taxon>Macrostomorpha</taxon>
        <taxon>Macrostomida</taxon>
        <taxon>Macrostomidae</taxon>
        <taxon>Macrostomum</taxon>
    </lineage>
</organism>
<feature type="compositionally biased region" description="Basic and acidic residues" evidence="3">
    <location>
        <begin position="377"/>
        <end position="392"/>
    </location>
</feature>
<dbReference type="PROSITE" id="PS00633">
    <property type="entry name" value="BROMODOMAIN_1"/>
    <property type="match status" value="1"/>
</dbReference>
<evidence type="ECO:0000259" key="5">
    <source>
        <dbReference type="PROSITE" id="PS50014"/>
    </source>
</evidence>
<dbReference type="PRINTS" id="PR00503">
    <property type="entry name" value="BROMODOMAIN"/>
</dbReference>
<feature type="compositionally biased region" description="Low complexity" evidence="3">
    <location>
        <begin position="1527"/>
        <end position="1552"/>
    </location>
</feature>
<feature type="compositionally biased region" description="Low complexity" evidence="3">
    <location>
        <begin position="1322"/>
        <end position="1353"/>
    </location>
</feature>
<dbReference type="Proteomes" id="UP000095280">
    <property type="component" value="Unplaced"/>
</dbReference>
<feature type="compositionally biased region" description="Low complexity" evidence="3">
    <location>
        <begin position="349"/>
        <end position="362"/>
    </location>
</feature>
<feature type="compositionally biased region" description="Basic and acidic residues" evidence="3">
    <location>
        <begin position="685"/>
        <end position="699"/>
    </location>
</feature>
<evidence type="ECO:0000256" key="2">
    <source>
        <dbReference type="PROSITE-ProRule" id="PRU00035"/>
    </source>
</evidence>
<dbReference type="PANTHER" id="PTHR22880">
    <property type="entry name" value="FALZ-RELATED BROMODOMAIN-CONTAINING PROTEINS"/>
    <property type="match status" value="1"/>
</dbReference>
<feature type="region of interest" description="Disordered" evidence="3">
    <location>
        <begin position="1189"/>
        <end position="1229"/>
    </location>
</feature>
<sequence length="1552" mass="166157">PDVTVSVTVAYNSALPRLLFHDIFIEFCFKFTDSTFFQQFNVFFNLIFSIHIARRDEERQFRCQFFTAVGLAVFGAALCITGVGLAAYGLPTQERLKQDYAGLSASELVQVEVRLMLFGRLGGLLLGAGVFFIVVLLVIGLDYKIYLDRQKPVENVNLRKVASDDDTTSLSTSHRSSDRRSSMAVTLVSKNGSIAGGDSSVALRMSRPSTASGQRRNSLVNAIQNGGRRNSLPVKEQQQRMQLSPTWKVNNAFDFSDESIEQLKDNEKSGGGGGGGIASLDDLFNRTASPKSPFPMEGIAEEGSVATSAAPTSASVAVATTTATITDETATNKAESTPSGGKEPVTTGKTKTPPADTETTEAPVAMEASKIQPQPAKHSEEKQKQQQQKPKESGTSVVGSRPTTAAARNQTATGTSRPTSAASSKQTTTATTAASRQTSTTTTTTTTVSRPTTAAASRPLTAAANRPPTAAANRPPTAAASRPTAAANRPPTAAASRPPTAAANRPPTAVANRPPTAAASRPPTATANRPPTAAASRPPTAAANRPPTASKPTTASDSKQSSQPTQAQAGDAASRRPQTVAARQAPVASARQKTASGPSRQQQQQTQRQAEPQSRQSRPPTASTQEPKGAGRPETEFCRDYTMVFDSDHESKSDSSAASDEEVLYDEHDSKGGASSASQNNLNRPETEKPQKEKLWREDTTDENASQDQSIIEEMTREICRNFELDNIGSSSSNASNNQRQANTGGDSGFSVQVHVHVHRPLSPGVAGLRQPEAAEAAVVAEARARSQLPARELVSHRVGVPTTNTSHHMDSPCACSRAGVRGGRRLSQLLHRVTVPAAAGLSALLQQHATTACFLNCLARRSMQQQSSELQAQQLAPPPPPKRRYWSNRLDYIKRIALPALMKLPNSWPFKTPVDPVKLGIPDYPRIVLKPMDLGTVKNRLNSGKFYQRGQDCIDDINSIFLNCFIFNRPGEDVVLMAEAVEAVFRDKMRHCPANELEIHSGTSSGHHHRVHDQHSAVVKRKAVSLGGTATSMSGLSSMQAIKKPKLTPPPTPSPASLASTNGVSGVSAASLLSANLPERMRPCAQLLKELTTVKLQAISWPFLEPVDVVGLGLTDYLDIVSHPMDLSTMRKKLESGSYSEPEQFASDFRLMLDNCFKYNPSQSEVHRLGKELLKYFNENFPKMCSGVQQKQQTQVKQQPKLQQQPQVPAKLPPTPAVPPSPATLAASPADMARVRELSMRVEDLFAQMKSCVDDIRSVLSARQFYVPPSPASQSAASAAAGGVLSGLLSGLPQQQPAAVKKQRRRRQTTAGVPQPPPPQSQQQPSAVSSNSQSQASMMTTTTANSVTVSPAPAAKVKRTKKSADGGLNNGNGGGAKRGRKPAVAAAAAAASGQSWPASTAEQQEVVLPMTYDEKRQLSVDINNLPGDRLGRVVQIIQQREPTLRDSNPDEIEIDFETLQHATLRELERYVKSVQQQALQPPQAPPQQPPQPPAQAQQQPPPPQPAHKPVTHPPVGRRVPCKRVVSESSSSSSSDYSSSGSDSSGSESDSS</sequence>
<dbReference type="Pfam" id="PF00439">
    <property type="entry name" value="Bromodomain"/>
    <property type="match status" value="2"/>
</dbReference>
<feature type="region of interest" description="Disordered" evidence="3">
    <location>
        <begin position="264"/>
        <end position="312"/>
    </location>
</feature>
<dbReference type="WBParaSite" id="maker-uti_cns_0003291-snap-gene-0.2-mRNA-1">
    <property type="protein sequence ID" value="maker-uti_cns_0003291-snap-gene-0.2-mRNA-1"/>
    <property type="gene ID" value="maker-uti_cns_0003291-snap-gene-0.2"/>
</dbReference>
<dbReference type="GO" id="GO:0000785">
    <property type="term" value="C:chromatin"/>
    <property type="evidence" value="ECO:0007669"/>
    <property type="project" value="TreeGrafter"/>
</dbReference>
<dbReference type="PROSITE" id="PS51525">
    <property type="entry name" value="NET"/>
    <property type="match status" value="1"/>
</dbReference>
<reference evidence="8" key="1">
    <citation type="submission" date="2016-11" db="UniProtKB">
        <authorList>
            <consortium name="WormBaseParasite"/>
        </authorList>
    </citation>
    <scope>IDENTIFICATION</scope>
</reference>
<feature type="compositionally biased region" description="Polar residues" evidence="3">
    <location>
        <begin position="673"/>
        <end position="684"/>
    </location>
</feature>
<keyword evidence="1 2" id="KW-0103">Bromodomain</keyword>
<dbReference type="FunFam" id="1.20.1270.220:FF:000001">
    <property type="entry name" value="bromodomain-containing protein 2 isoform X1"/>
    <property type="match status" value="1"/>
</dbReference>
<dbReference type="InterPro" id="IPR001487">
    <property type="entry name" value="Bromodomain"/>
</dbReference>
<feature type="domain" description="NET" evidence="6">
    <location>
        <begin position="1401"/>
        <end position="1483"/>
    </location>
</feature>
<dbReference type="PROSITE" id="PS50014">
    <property type="entry name" value="BROMODOMAIN_2"/>
    <property type="match status" value="2"/>
</dbReference>
<dbReference type="InterPro" id="IPR036427">
    <property type="entry name" value="Bromodomain-like_sf"/>
</dbReference>
<dbReference type="GO" id="GO:0006338">
    <property type="term" value="P:chromatin remodeling"/>
    <property type="evidence" value="ECO:0007669"/>
    <property type="project" value="TreeGrafter"/>
</dbReference>
<keyword evidence="4" id="KW-0812">Transmembrane</keyword>
<dbReference type="InterPro" id="IPR018359">
    <property type="entry name" value="Bromodomain_CS"/>
</dbReference>
<protein>
    <submittedName>
        <fullName evidence="8">Bromo domain-containing protein</fullName>
    </submittedName>
</protein>
<dbReference type="InterPro" id="IPR038336">
    <property type="entry name" value="NET_sf"/>
</dbReference>
<feature type="domain" description="Bromo" evidence="5">
    <location>
        <begin position="903"/>
        <end position="976"/>
    </location>
</feature>
<evidence type="ECO:0000256" key="1">
    <source>
        <dbReference type="ARBA" id="ARBA00023117"/>
    </source>
</evidence>
<dbReference type="InterPro" id="IPR027353">
    <property type="entry name" value="NET_dom"/>
</dbReference>
<feature type="region of interest" description="Disordered" evidence="3">
    <location>
        <begin position="327"/>
        <end position="711"/>
    </location>
</feature>
<feature type="compositionally biased region" description="Basic and acidic residues" evidence="3">
    <location>
        <begin position="629"/>
        <end position="639"/>
    </location>
</feature>
<keyword evidence="4" id="KW-1133">Transmembrane helix</keyword>
<dbReference type="SUPFAM" id="SSF47370">
    <property type="entry name" value="Bromodomain"/>
    <property type="match status" value="2"/>
</dbReference>
<accession>A0A1I8GVB5</accession>
<feature type="compositionally biased region" description="Polar residues" evidence="3">
    <location>
        <begin position="393"/>
        <end position="418"/>
    </location>
</feature>
<proteinExistence type="predicted"/>
<feature type="compositionally biased region" description="Low complexity" evidence="3">
    <location>
        <begin position="1189"/>
        <end position="1211"/>
    </location>
</feature>
<feature type="compositionally biased region" description="Low complexity" evidence="3">
    <location>
        <begin position="1383"/>
        <end position="1394"/>
    </location>
</feature>
<feature type="compositionally biased region" description="Pro residues" evidence="3">
    <location>
        <begin position="1483"/>
        <end position="1507"/>
    </location>
</feature>